<feature type="active site" description="Cysteine sulfenic acid (-SOH) intermediate; for peroxidase activity" evidence="11">
    <location>
        <position position="44"/>
    </location>
</feature>
<dbReference type="EMBL" id="CAJVAF010000270">
    <property type="protein sequence ID" value="CAG7592458.1"/>
    <property type="molecule type" value="Genomic_DNA"/>
</dbReference>
<dbReference type="Pfam" id="PF00578">
    <property type="entry name" value="AhpC-TSA"/>
    <property type="match status" value="1"/>
</dbReference>
<keyword evidence="5" id="KW-0560">Oxidoreductase</keyword>
<dbReference type="AlphaFoldDB" id="A0A8S4C1Q8"/>
<comment type="catalytic activity">
    <reaction evidence="10">
        <text>a hydroperoxide + [thioredoxin]-dithiol = an alcohol + [thioredoxin]-disulfide + H2O</text>
        <dbReference type="Rhea" id="RHEA:62620"/>
        <dbReference type="Rhea" id="RHEA-COMP:10698"/>
        <dbReference type="Rhea" id="RHEA-COMP:10700"/>
        <dbReference type="ChEBI" id="CHEBI:15377"/>
        <dbReference type="ChEBI" id="CHEBI:29950"/>
        <dbReference type="ChEBI" id="CHEBI:30879"/>
        <dbReference type="ChEBI" id="CHEBI:35924"/>
        <dbReference type="ChEBI" id="CHEBI:50058"/>
        <dbReference type="EC" id="1.11.1.24"/>
    </reaction>
</comment>
<keyword evidence="4" id="KW-0049">Antioxidant</keyword>
<keyword evidence="14" id="KW-1185">Reference proteome</keyword>
<dbReference type="PANTHER" id="PTHR42801:SF4">
    <property type="entry name" value="AHPC_TSA FAMILY PROTEIN"/>
    <property type="match status" value="1"/>
</dbReference>
<evidence type="ECO:0000256" key="1">
    <source>
        <dbReference type="ARBA" id="ARBA00011245"/>
    </source>
</evidence>
<gene>
    <name evidence="13" type="ORF">MHYMCMPASI_00567</name>
</gene>
<dbReference type="InterPro" id="IPR000866">
    <property type="entry name" value="AhpC/TSA"/>
</dbReference>
<dbReference type="PANTHER" id="PTHR42801">
    <property type="entry name" value="THIOREDOXIN-DEPENDENT PEROXIDE REDUCTASE"/>
    <property type="match status" value="1"/>
</dbReference>
<name>A0A8S4C1Q8_9ACAR</name>
<keyword evidence="6" id="KW-1015">Disulfide bond</keyword>
<dbReference type="PIRSF" id="PIRSF000239">
    <property type="entry name" value="AHPC"/>
    <property type="match status" value="1"/>
</dbReference>
<evidence type="ECO:0000313" key="14">
    <source>
        <dbReference type="Proteomes" id="UP000837675"/>
    </source>
</evidence>
<evidence type="ECO:0000256" key="8">
    <source>
        <dbReference type="ARBA" id="ARBA00032824"/>
    </source>
</evidence>
<evidence type="ECO:0000256" key="9">
    <source>
        <dbReference type="ARBA" id="ARBA00038489"/>
    </source>
</evidence>
<dbReference type="InterPro" id="IPR024706">
    <property type="entry name" value="Peroxiredoxin_AhpC-typ"/>
</dbReference>
<evidence type="ECO:0000259" key="12">
    <source>
        <dbReference type="PROSITE" id="PS51352"/>
    </source>
</evidence>
<dbReference type="Proteomes" id="UP000837675">
    <property type="component" value="Unassembled WGS sequence"/>
</dbReference>
<comment type="similarity">
    <text evidence="9">Belongs to the peroxiredoxin family. BCP/PrxQ subfamily.</text>
</comment>
<organism evidence="13 14">
    <name type="scientific">Hyalomma marginatum</name>
    <dbReference type="NCBI Taxonomy" id="34627"/>
    <lineage>
        <taxon>Eukaryota</taxon>
        <taxon>Metazoa</taxon>
        <taxon>Ecdysozoa</taxon>
        <taxon>Arthropoda</taxon>
        <taxon>Chelicerata</taxon>
        <taxon>Arachnida</taxon>
        <taxon>Acari</taxon>
        <taxon>Parasitiformes</taxon>
        <taxon>Ixodida</taxon>
        <taxon>Ixodoidea</taxon>
        <taxon>Ixodidae</taxon>
        <taxon>Hyalomminae</taxon>
        <taxon>Hyalomma</taxon>
    </lineage>
</organism>
<evidence type="ECO:0000256" key="10">
    <source>
        <dbReference type="ARBA" id="ARBA00049091"/>
    </source>
</evidence>
<evidence type="ECO:0000256" key="3">
    <source>
        <dbReference type="ARBA" id="ARBA00022559"/>
    </source>
</evidence>
<dbReference type="GO" id="GO:0034599">
    <property type="term" value="P:cellular response to oxidative stress"/>
    <property type="evidence" value="ECO:0007669"/>
    <property type="project" value="TreeGrafter"/>
</dbReference>
<dbReference type="SUPFAM" id="SSF52833">
    <property type="entry name" value="Thioredoxin-like"/>
    <property type="match status" value="1"/>
</dbReference>
<comment type="caution">
    <text evidence="13">The sequence shown here is derived from an EMBL/GenBank/DDBJ whole genome shotgun (WGS) entry which is preliminary data.</text>
</comment>
<comment type="subunit">
    <text evidence="1">Monomer.</text>
</comment>
<evidence type="ECO:0000256" key="4">
    <source>
        <dbReference type="ARBA" id="ARBA00022862"/>
    </source>
</evidence>
<dbReference type="GO" id="GO:0005737">
    <property type="term" value="C:cytoplasm"/>
    <property type="evidence" value="ECO:0007669"/>
    <property type="project" value="TreeGrafter"/>
</dbReference>
<evidence type="ECO:0000256" key="7">
    <source>
        <dbReference type="ARBA" id="ARBA00023284"/>
    </source>
</evidence>
<evidence type="ECO:0000256" key="5">
    <source>
        <dbReference type="ARBA" id="ARBA00023002"/>
    </source>
</evidence>
<dbReference type="GO" id="GO:0045454">
    <property type="term" value="P:cell redox homeostasis"/>
    <property type="evidence" value="ECO:0007669"/>
    <property type="project" value="TreeGrafter"/>
</dbReference>
<protein>
    <recommendedName>
        <fullName evidence="2">thioredoxin-dependent peroxiredoxin</fullName>
        <ecNumber evidence="2">1.11.1.24</ecNumber>
    </recommendedName>
    <alternativeName>
        <fullName evidence="8">Thioredoxin peroxidase</fullName>
    </alternativeName>
</protein>
<evidence type="ECO:0000256" key="11">
    <source>
        <dbReference type="PIRSR" id="PIRSR000239-1"/>
    </source>
</evidence>
<accession>A0A8S4C1Q8</accession>
<dbReference type="InterPro" id="IPR036249">
    <property type="entry name" value="Thioredoxin-like_sf"/>
</dbReference>
<reference evidence="13" key="1">
    <citation type="submission" date="2021-06" db="EMBL/GenBank/DDBJ databases">
        <authorList>
            <person name="Nardi T."/>
            <person name="Nardi T."/>
        </authorList>
    </citation>
    <scope>NUCLEOTIDE SEQUENCE</scope>
</reference>
<dbReference type="Gene3D" id="3.40.30.10">
    <property type="entry name" value="Glutaredoxin"/>
    <property type="match status" value="1"/>
</dbReference>
<dbReference type="GO" id="GO:0008379">
    <property type="term" value="F:thioredoxin peroxidase activity"/>
    <property type="evidence" value="ECO:0007669"/>
    <property type="project" value="TreeGrafter"/>
</dbReference>
<dbReference type="InterPro" id="IPR050924">
    <property type="entry name" value="Peroxiredoxin_BCP/PrxQ"/>
</dbReference>
<keyword evidence="7" id="KW-0676">Redox-active center</keyword>
<feature type="domain" description="Thioredoxin" evidence="12">
    <location>
        <begin position="2"/>
        <end position="152"/>
    </location>
</feature>
<dbReference type="InterPro" id="IPR013766">
    <property type="entry name" value="Thioredoxin_domain"/>
</dbReference>
<dbReference type="PROSITE" id="PS51352">
    <property type="entry name" value="THIOREDOXIN_2"/>
    <property type="match status" value="1"/>
</dbReference>
<sequence>MLKEGQKAVNFSLPSSLGQDISLKDLGGKKVVLYFYPKDNTPGCTLEARDFQALKNEFEKENTLILGVSKDTIKSHNKFAEKECLSFPLLSDENCSTCEAYGVWGEKSMYGKKYVGINRTTFLINEEGFIEKIWQNVSVTGHAANILKHITG</sequence>
<dbReference type="CDD" id="cd03017">
    <property type="entry name" value="PRX_BCP"/>
    <property type="match status" value="1"/>
</dbReference>
<evidence type="ECO:0000256" key="2">
    <source>
        <dbReference type="ARBA" id="ARBA00013017"/>
    </source>
</evidence>
<dbReference type="EC" id="1.11.1.24" evidence="2"/>
<dbReference type="NCBIfam" id="NF006960">
    <property type="entry name" value="PRK09437.1"/>
    <property type="match status" value="1"/>
</dbReference>
<dbReference type="FunFam" id="3.40.30.10:FF:000007">
    <property type="entry name" value="Thioredoxin-dependent thiol peroxidase"/>
    <property type="match status" value="1"/>
</dbReference>
<proteinExistence type="inferred from homology"/>
<evidence type="ECO:0000313" key="13">
    <source>
        <dbReference type="EMBL" id="CAG7592458.1"/>
    </source>
</evidence>
<keyword evidence="3 13" id="KW-0575">Peroxidase</keyword>
<evidence type="ECO:0000256" key="6">
    <source>
        <dbReference type="ARBA" id="ARBA00023157"/>
    </source>
</evidence>